<sequence>MKKLTKPTKIVYFSIFILFLLSVALFIIILNIEVEKTIKINFIVDKNKKMILVAPEKSLFYLEKNKEVSISYLNKIYLLKISNFTKINETVIVNFHKIPAGIKLVSNTQVSGVLFYDKVKLWSLIWNI</sequence>
<dbReference type="KEGG" id="mcr:MCFN_03050"/>
<evidence type="ECO:0000313" key="2">
    <source>
        <dbReference type="Proteomes" id="UP000027088"/>
    </source>
</evidence>
<dbReference type="OrthoDB" id="400593at2"/>
<name>A0A059XRS0_9BACT</name>
<gene>
    <name evidence="1" type="ORF">MCFN_03050</name>
</gene>
<evidence type="ECO:0000313" key="1">
    <source>
        <dbReference type="EMBL" id="AIA29725.1"/>
    </source>
</evidence>
<reference evidence="1 2" key="1">
    <citation type="journal article" date="2014" name="Genome Announc.">
        <title>Complete Genome Sequence of the Bovine Mastitis Pathogen Mycoplasma californicum Strain ST-6T (ATCC 33461T).</title>
        <authorList>
            <person name="Calcutt M.J."/>
            <person name="Foecking M.F."/>
            <person name="Fox L.K."/>
        </authorList>
    </citation>
    <scope>NUCLEOTIDE SEQUENCE [LARGE SCALE GENOMIC DNA]</scope>
    <source>
        <strain evidence="1 2">ST-6</strain>
    </source>
</reference>
<dbReference type="NCBIfam" id="NF045999">
    <property type="entry name" value="MAG1140_fam"/>
    <property type="match status" value="1"/>
</dbReference>
<dbReference type="RefSeq" id="WP_038562209.1">
    <property type="nucleotide sequence ID" value="NZ_AP018940.1"/>
</dbReference>
<accession>A0A059XRS0</accession>
<keyword evidence="2" id="KW-1185">Reference proteome</keyword>
<dbReference type="EMBL" id="CP007521">
    <property type="protein sequence ID" value="AIA29725.1"/>
    <property type="molecule type" value="Genomic_DNA"/>
</dbReference>
<dbReference type="Proteomes" id="UP000027088">
    <property type="component" value="Chromosome"/>
</dbReference>
<proteinExistence type="predicted"/>
<protein>
    <submittedName>
        <fullName evidence="1">Uncharacterized protein</fullName>
    </submittedName>
</protein>
<dbReference type="AlphaFoldDB" id="A0A059XRS0"/>
<organism evidence="1 2">
    <name type="scientific">Mycoplasmopsis californica</name>
    <dbReference type="NCBI Taxonomy" id="2113"/>
    <lineage>
        <taxon>Bacteria</taxon>
        <taxon>Bacillati</taxon>
        <taxon>Mycoplasmatota</taxon>
        <taxon>Mycoplasmoidales</taxon>
        <taxon>Metamycoplasmataceae</taxon>
        <taxon>Mycoplasmopsis</taxon>
    </lineage>
</organism>